<evidence type="ECO:0000259" key="1">
    <source>
        <dbReference type="Pfam" id="PF04195"/>
    </source>
</evidence>
<dbReference type="InterPro" id="IPR007321">
    <property type="entry name" value="Transposase_28"/>
</dbReference>
<feature type="domain" description="Transposase (putative) gypsy type" evidence="1">
    <location>
        <begin position="22"/>
        <end position="85"/>
    </location>
</feature>
<gene>
    <name evidence="2" type="ORF">HanXRQr2_Chr16g0758301</name>
</gene>
<comment type="caution">
    <text evidence="2">The sequence shown here is derived from an EMBL/GenBank/DDBJ whole genome shotgun (WGS) entry which is preliminary data.</text>
</comment>
<dbReference type="PANTHER" id="PTHR31099">
    <property type="entry name" value="OS06G0165300 PROTEIN"/>
    <property type="match status" value="1"/>
</dbReference>
<evidence type="ECO:0000313" key="2">
    <source>
        <dbReference type="EMBL" id="KAF5760856.1"/>
    </source>
</evidence>
<dbReference type="EMBL" id="MNCJ02000331">
    <property type="protein sequence ID" value="KAF5760856.1"/>
    <property type="molecule type" value="Genomic_DNA"/>
</dbReference>
<protein>
    <recommendedName>
        <fullName evidence="1">Transposase (putative) gypsy type domain-containing protein</fullName>
    </recommendedName>
</protein>
<evidence type="ECO:0000313" key="3">
    <source>
        <dbReference type="Proteomes" id="UP000215914"/>
    </source>
</evidence>
<dbReference type="PANTHER" id="PTHR31099:SF41">
    <property type="entry name" value="TRANSPOSASE (PUTATIVE), GYPSY TYPE-RELATED"/>
    <property type="match status" value="1"/>
</dbReference>
<proteinExistence type="predicted"/>
<dbReference type="Pfam" id="PF04195">
    <property type="entry name" value="Transposase_28"/>
    <property type="match status" value="1"/>
</dbReference>
<organism evidence="2 3">
    <name type="scientific">Helianthus annuus</name>
    <name type="common">Common sunflower</name>
    <dbReference type="NCBI Taxonomy" id="4232"/>
    <lineage>
        <taxon>Eukaryota</taxon>
        <taxon>Viridiplantae</taxon>
        <taxon>Streptophyta</taxon>
        <taxon>Embryophyta</taxon>
        <taxon>Tracheophyta</taxon>
        <taxon>Spermatophyta</taxon>
        <taxon>Magnoliopsida</taxon>
        <taxon>eudicotyledons</taxon>
        <taxon>Gunneridae</taxon>
        <taxon>Pentapetalae</taxon>
        <taxon>asterids</taxon>
        <taxon>campanulids</taxon>
        <taxon>Asterales</taxon>
        <taxon>Asteraceae</taxon>
        <taxon>Asteroideae</taxon>
        <taxon>Heliantheae alliance</taxon>
        <taxon>Heliantheae</taxon>
        <taxon>Helianthus</taxon>
    </lineage>
</organism>
<dbReference type="AlphaFoldDB" id="A0A9K3GZG9"/>
<sequence length="169" mass="19662">MLPSEKDTAFPLKQGNQPVLVIFFKFCNFRLPITKFCKAVFDEYQIHISQVHPLGLAKLRHFEFACLGLGHIPEILVFRAFFCSCVEILFFTFDQRDIGVSCLRSVPSSSRDKDWKNKFFFIDADVIPGEMHWREMAPNKNLRMMVLLLMHTQRMPYSRSLVSTPPSVK</sequence>
<name>A0A9K3GZG9_HELAN</name>
<dbReference type="Gramene" id="mRNA:HanXRQr2_Chr16g0758301">
    <property type="protein sequence ID" value="CDS:HanXRQr2_Chr16g0758301.1"/>
    <property type="gene ID" value="HanXRQr2_Chr16g0758301"/>
</dbReference>
<accession>A0A9K3GZG9</accession>
<reference evidence="2" key="1">
    <citation type="journal article" date="2017" name="Nature">
        <title>The sunflower genome provides insights into oil metabolism, flowering and Asterid evolution.</title>
        <authorList>
            <person name="Badouin H."/>
            <person name="Gouzy J."/>
            <person name="Grassa C.J."/>
            <person name="Murat F."/>
            <person name="Staton S.E."/>
            <person name="Cottret L."/>
            <person name="Lelandais-Briere C."/>
            <person name="Owens G.L."/>
            <person name="Carrere S."/>
            <person name="Mayjonade B."/>
            <person name="Legrand L."/>
            <person name="Gill N."/>
            <person name="Kane N.C."/>
            <person name="Bowers J.E."/>
            <person name="Hubner S."/>
            <person name="Bellec A."/>
            <person name="Berard A."/>
            <person name="Berges H."/>
            <person name="Blanchet N."/>
            <person name="Boniface M.C."/>
            <person name="Brunel D."/>
            <person name="Catrice O."/>
            <person name="Chaidir N."/>
            <person name="Claudel C."/>
            <person name="Donnadieu C."/>
            <person name="Faraut T."/>
            <person name="Fievet G."/>
            <person name="Helmstetter N."/>
            <person name="King M."/>
            <person name="Knapp S.J."/>
            <person name="Lai Z."/>
            <person name="Le Paslier M.C."/>
            <person name="Lippi Y."/>
            <person name="Lorenzon L."/>
            <person name="Mandel J.R."/>
            <person name="Marage G."/>
            <person name="Marchand G."/>
            <person name="Marquand E."/>
            <person name="Bret-Mestries E."/>
            <person name="Morien E."/>
            <person name="Nambeesan S."/>
            <person name="Nguyen T."/>
            <person name="Pegot-Espagnet P."/>
            <person name="Pouilly N."/>
            <person name="Raftis F."/>
            <person name="Sallet E."/>
            <person name="Schiex T."/>
            <person name="Thomas J."/>
            <person name="Vandecasteele C."/>
            <person name="Vares D."/>
            <person name="Vear F."/>
            <person name="Vautrin S."/>
            <person name="Crespi M."/>
            <person name="Mangin B."/>
            <person name="Burke J.M."/>
            <person name="Salse J."/>
            <person name="Munos S."/>
            <person name="Vincourt P."/>
            <person name="Rieseberg L.H."/>
            <person name="Langlade N.B."/>
        </authorList>
    </citation>
    <scope>NUCLEOTIDE SEQUENCE</scope>
    <source>
        <tissue evidence="2">Leaves</tissue>
    </source>
</reference>
<dbReference type="Proteomes" id="UP000215914">
    <property type="component" value="Unassembled WGS sequence"/>
</dbReference>
<reference evidence="2" key="2">
    <citation type="submission" date="2020-06" db="EMBL/GenBank/DDBJ databases">
        <title>Helianthus annuus Genome sequencing and assembly Release 2.</title>
        <authorList>
            <person name="Gouzy J."/>
            <person name="Langlade N."/>
            <person name="Munos S."/>
        </authorList>
    </citation>
    <scope>NUCLEOTIDE SEQUENCE</scope>
    <source>
        <tissue evidence="2">Leaves</tissue>
    </source>
</reference>
<keyword evidence="3" id="KW-1185">Reference proteome</keyword>